<dbReference type="Proteomes" id="UP000199564">
    <property type="component" value="Unassembled WGS sequence"/>
</dbReference>
<dbReference type="STRING" id="226506.SAMN04488519_11252"/>
<protein>
    <submittedName>
        <fullName evidence="2">GTPase SAR1 family protein</fullName>
    </submittedName>
</protein>
<evidence type="ECO:0000313" key="3">
    <source>
        <dbReference type="Proteomes" id="UP000199564"/>
    </source>
</evidence>
<evidence type="ECO:0000313" key="2">
    <source>
        <dbReference type="EMBL" id="SFO71060.1"/>
    </source>
</evidence>
<dbReference type="InterPro" id="IPR027417">
    <property type="entry name" value="P-loop_NTPase"/>
</dbReference>
<dbReference type="InterPro" id="IPR006073">
    <property type="entry name" value="GTP-bd"/>
</dbReference>
<dbReference type="SUPFAM" id="SSF52540">
    <property type="entry name" value="P-loop containing nucleoside triphosphate hydrolases"/>
    <property type="match status" value="1"/>
</dbReference>
<dbReference type="EMBL" id="FOVW01000012">
    <property type="protein sequence ID" value="SFO71060.1"/>
    <property type="molecule type" value="Genomic_DNA"/>
</dbReference>
<sequence>MLPLLLTVLLAGSTGFFLLKKEGFGFWGNEESKKSEGSPIKEIRLAILGPSSSGKTTLFHYLTEGKILKNPDPTSLTGEKIKEKIIEQDNKRIKLLSTEDIPGSESSIMAYCENLIIKSDFIFFIFNCYLFQIDEKYCLTTKAFIDFVFRHNNNKRVILIGSHVDKLHNQQDSENSRRKDTENIINILLPEFEIDKIREIELVNLTSSKEISNLKSMLFK</sequence>
<feature type="domain" description="G" evidence="1">
    <location>
        <begin position="45"/>
        <end position="159"/>
    </location>
</feature>
<dbReference type="RefSeq" id="WP_091655427.1">
    <property type="nucleotide sequence ID" value="NZ_FOVW01000012.1"/>
</dbReference>
<accession>A0A1I5JEF5</accession>
<proteinExistence type="predicted"/>
<organism evidence="2 3">
    <name type="scientific">Algoriphagus ornithinivorans</name>
    <dbReference type="NCBI Taxonomy" id="226506"/>
    <lineage>
        <taxon>Bacteria</taxon>
        <taxon>Pseudomonadati</taxon>
        <taxon>Bacteroidota</taxon>
        <taxon>Cytophagia</taxon>
        <taxon>Cytophagales</taxon>
        <taxon>Cyclobacteriaceae</taxon>
        <taxon>Algoriphagus</taxon>
    </lineage>
</organism>
<dbReference type="AlphaFoldDB" id="A0A1I5JEF5"/>
<evidence type="ECO:0000259" key="1">
    <source>
        <dbReference type="Pfam" id="PF01926"/>
    </source>
</evidence>
<gene>
    <name evidence="2" type="ORF">SAMN04488519_11252</name>
</gene>
<dbReference type="Pfam" id="PF01926">
    <property type="entry name" value="MMR_HSR1"/>
    <property type="match status" value="1"/>
</dbReference>
<name>A0A1I5JEF5_9BACT</name>
<reference evidence="3" key="1">
    <citation type="submission" date="2016-10" db="EMBL/GenBank/DDBJ databases">
        <authorList>
            <person name="Varghese N."/>
            <person name="Submissions S."/>
        </authorList>
    </citation>
    <scope>NUCLEOTIDE SEQUENCE [LARGE SCALE GENOMIC DNA]</scope>
    <source>
        <strain evidence="3">DSM 15282</strain>
    </source>
</reference>
<dbReference type="CDD" id="cd00882">
    <property type="entry name" value="Ras_like_GTPase"/>
    <property type="match status" value="1"/>
</dbReference>
<keyword evidence="3" id="KW-1185">Reference proteome</keyword>
<dbReference type="GO" id="GO:0005525">
    <property type="term" value="F:GTP binding"/>
    <property type="evidence" value="ECO:0007669"/>
    <property type="project" value="InterPro"/>
</dbReference>
<dbReference type="Gene3D" id="3.40.50.300">
    <property type="entry name" value="P-loop containing nucleotide triphosphate hydrolases"/>
    <property type="match status" value="1"/>
</dbReference>